<dbReference type="Proteomes" id="UP000326837">
    <property type="component" value="Chromosome"/>
</dbReference>
<sequence length="523" mass="56911">MYKLLLCWRYLRTRYIALLCIVSVTLGVATMIVVNSVMAGFTHEMQGRLNGMLGDLIFRTRSLDGVFDADSHMAQIRTAAGDTIAGMSPTVHVPSLLYLTVGGETLPRQVTLIGIDETSYASVSQFGDFLQHPENRKQLSFDLRDGGYDVLDHQVDPADAKPREVMRDAGWQYRSYKSMLAKQRAADQKRLDEIKAKSEPTAAPTAPDKAAEPAMADPFAMAAAEAGETEGRDFDPATEQHTGIVLGIGICGFRTPDGVDHYLGLPGDDVKVAFPLAVMPPEIVGQEYTVVDFYESKMSEYDANFAFVPLKALQKDRGMIDPKTGAGKFTTIQIKLKPGVNAEEIRDKIQAAFPMQFYQVSTWRDEQGALLAAVQMETAVLNVLLFMIIAVAGFGILAIFFMIVVEKTRDIGILKSLGASGWGVMGIFLSYGLSLGIVGAGVGTVMGLLFVANINEIADLLGKITGQPVFDPSVYYFYKIPTIVEPFTVAWIACGAVGIAVLASVLPARRAATLHPVRALRYE</sequence>
<keyword evidence="3" id="KW-1003">Cell membrane</keyword>
<evidence type="ECO:0000313" key="11">
    <source>
        <dbReference type="Proteomes" id="UP000326837"/>
    </source>
</evidence>
<keyword evidence="10" id="KW-0449">Lipoprotein</keyword>
<dbReference type="AlphaFoldDB" id="A0A5K7X8F0"/>
<evidence type="ECO:0000256" key="3">
    <source>
        <dbReference type="ARBA" id="ARBA00022475"/>
    </source>
</evidence>
<feature type="compositionally biased region" description="Basic and acidic residues" evidence="7">
    <location>
        <begin position="188"/>
        <end position="198"/>
    </location>
</feature>
<evidence type="ECO:0000259" key="9">
    <source>
        <dbReference type="Pfam" id="PF02687"/>
    </source>
</evidence>
<dbReference type="InterPro" id="IPR003838">
    <property type="entry name" value="ABC3_permease_C"/>
</dbReference>
<dbReference type="PANTHER" id="PTHR30489">
    <property type="entry name" value="LIPOPROTEIN-RELEASING SYSTEM TRANSMEMBRANE PROTEIN LOLE"/>
    <property type="match status" value="1"/>
</dbReference>
<feature type="transmembrane region" description="Helical" evidence="8">
    <location>
        <begin position="383"/>
        <end position="405"/>
    </location>
</feature>
<feature type="compositionally biased region" description="Low complexity" evidence="7">
    <location>
        <begin position="199"/>
        <end position="212"/>
    </location>
</feature>
<name>A0A5K7X8F0_9BACT</name>
<dbReference type="GO" id="GO:0044874">
    <property type="term" value="P:lipoprotein localization to outer membrane"/>
    <property type="evidence" value="ECO:0007669"/>
    <property type="project" value="TreeGrafter"/>
</dbReference>
<evidence type="ECO:0000256" key="8">
    <source>
        <dbReference type="SAM" id="Phobius"/>
    </source>
</evidence>
<feature type="transmembrane region" description="Helical" evidence="8">
    <location>
        <begin position="426"/>
        <end position="452"/>
    </location>
</feature>
<dbReference type="EMBL" id="AP021861">
    <property type="protein sequence ID" value="BBO32152.1"/>
    <property type="molecule type" value="Genomic_DNA"/>
</dbReference>
<evidence type="ECO:0000256" key="6">
    <source>
        <dbReference type="ARBA" id="ARBA00023136"/>
    </source>
</evidence>
<keyword evidence="5 8" id="KW-1133">Transmembrane helix</keyword>
<keyword evidence="4 8" id="KW-0812">Transmembrane</keyword>
<comment type="subcellular location">
    <subcellularLocation>
        <location evidence="1">Cell membrane</location>
        <topology evidence="1">Multi-pass membrane protein</topology>
    </subcellularLocation>
</comment>
<comment type="similarity">
    <text evidence="2">Belongs to the ABC-4 integral membrane protein family. LolC/E subfamily.</text>
</comment>
<feature type="domain" description="ABC3 transporter permease C-terminal" evidence="9">
    <location>
        <begin position="383"/>
        <end position="516"/>
    </location>
</feature>
<gene>
    <name evidence="10" type="ORF">PLANPX_1764</name>
</gene>
<accession>A0A5K7X8F0</accession>
<protein>
    <submittedName>
        <fullName evidence="10">Lipoprotein releasing system transmembrane protein LolC/LolE</fullName>
    </submittedName>
</protein>
<organism evidence="10 11">
    <name type="scientific">Lacipirellula parvula</name>
    <dbReference type="NCBI Taxonomy" id="2650471"/>
    <lineage>
        <taxon>Bacteria</taxon>
        <taxon>Pseudomonadati</taxon>
        <taxon>Planctomycetota</taxon>
        <taxon>Planctomycetia</taxon>
        <taxon>Pirellulales</taxon>
        <taxon>Lacipirellulaceae</taxon>
        <taxon>Lacipirellula</taxon>
    </lineage>
</organism>
<proteinExistence type="inferred from homology"/>
<evidence type="ECO:0000313" key="10">
    <source>
        <dbReference type="EMBL" id="BBO32152.1"/>
    </source>
</evidence>
<evidence type="ECO:0000256" key="2">
    <source>
        <dbReference type="ARBA" id="ARBA00005236"/>
    </source>
</evidence>
<keyword evidence="11" id="KW-1185">Reference proteome</keyword>
<dbReference type="GO" id="GO:0098797">
    <property type="term" value="C:plasma membrane protein complex"/>
    <property type="evidence" value="ECO:0007669"/>
    <property type="project" value="TreeGrafter"/>
</dbReference>
<dbReference type="PANTHER" id="PTHR30489:SF0">
    <property type="entry name" value="LIPOPROTEIN-RELEASING SYSTEM TRANSMEMBRANE PROTEIN LOLE"/>
    <property type="match status" value="1"/>
</dbReference>
<keyword evidence="6 8" id="KW-0472">Membrane</keyword>
<evidence type="ECO:0000256" key="7">
    <source>
        <dbReference type="SAM" id="MobiDB-lite"/>
    </source>
</evidence>
<evidence type="ECO:0000256" key="5">
    <source>
        <dbReference type="ARBA" id="ARBA00022989"/>
    </source>
</evidence>
<evidence type="ECO:0000256" key="4">
    <source>
        <dbReference type="ARBA" id="ARBA00022692"/>
    </source>
</evidence>
<dbReference type="Pfam" id="PF02687">
    <property type="entry name" value="FtsX"/>
    <property type="match status" value="1"/>
</dbReference>
<feature type="region of interest" description="Disordered" evidence="7">
    <location>
        <begin position="188"/>
        <end position="212"/>
    </location>
</feature>
<feature type="transmembrane region" description="Helical" evidence="8">
    <location>
        <begin position="488"/>
        <end position="508"/>
    </location>
</feature>
<dbReference type="InterPro" id="IPR051447">
    <property type="entry name" value="Lipoprotein-release_system"/>
</dbReference>
<evidence type="ECO:0000256" key="1">
    <source>
        <dbReference type="ARBA" id="ARBA00004651"/>
    </source>
</evidence>
<reference evidence="11" key="1">
    <citation type="submission" date="2019-10" db="EMBL/GenBank/DDBJ databases">
        <title>Lacipirellula parvula gen. nov., sp. nov., representing a lineage of planctomycetes widespread in freshwater anoxic habitats, and description of the family Lacipirellulaceae.</title>
        <authorList>
            <person name="Dedysh S.N."/>
            <person name="Kulichevskaya I.S."/>
            <person name="Beletsky A.V."/>
            <person name="Rakitin A.L."/>
            <person name="Mardanov A.V."/>
            <person name="Ivanova A.A."/>
            <person name="Saltykova V.X."/>
            <person name="Rijpstra W.I.C."/>
            <person name="Sinninghe Damste J.S."/>
            <person name="Ravin N.V."/>
        </authorList>
    </citation>
    <scope>NUCLEOTIDE SEQUENCE [LARGE SCALE GENOMIC DNA]</scope>
    <source>
        <strain evidence="11">PX69</strain>
    </source>
</reference>
<dbReference type="RefSeq" id="WP_152098167.1">
    <property type="nucleotide sequence ID" value="NZ_AP021861.1"/>
</dbReference>
<dbReference type="KEGG" id="lpav:PLANPX_1764"/>